<dbReference type="GO" id="GO:0046872">
    <property type="term" value="F:metal ion binding"/>
    <property type="evidence" value="ECO:0007669"/>
    <property type="project" value="InterPro"/>
</dbReference>
<evidence type="ECO:0000259" key="2">
    <source>
        <dbReference type="PROSITE" id="PS50905"/>
    </source>
</evidence>
<dbReference type="Gene3D" id="1.20.1260.10">
    <property type="match status" value="2"/>
</dbReference>
<dbReference type="InterPro" id="IPR009078">
    <property type="entry name" value="Ferritin-like_SF"/>
</dbReference>
<dbReference type="GO" id="GO:0016491">
    <property type="term" value="F:oxidoreductase activity"/>
    <property type="evidence" value="ECO:0007669"/>
    <property type="project" value="InterPro"/>
</dbReference>
<dbReference type="Pfam" id="PF02915">
    <property type="entry name" value="Rubrerythrin"/>
    <property type="match status" value="2"/>
</dbReference>
<gene>
    <name evidence="3" type="ORF">Airi01_038220</name>
</gene>
<dbReference type="InterPro" id="IPR009040">
    <property type="entry name" value="Ferritin-like_diiron"/>
</dbReference>
<dbReference type="InterPro" id="IPR003251">
    <property type="entry name" value="Rr_diiron-bd_dom"/>
</dbReference>
<protein>
    <recommendedName>
        <fullName evidence="2">Ferritin-like diiron domain-containing protein</fullName>
    </recommendedName>
</protein>
<comment type="caution">
    <text evidence="3">The sequence shown here is derived from an EMBL/GenBank/DDBJ whole genome shotgun (WGS) entry which is preliminary data.</text>
</comment>
<dbReference type="PANTHER" id="PTHR33746:SF4">
    <property type="entry name" value="RUBRERYTHRIN"/>
    <property type="match status" value="1"/>
</dbReference>
<dbReference type="InterPro" id="IPR012347">
    <property type="entry name" value="Ferritin-like"/>
</dbReference>
<dbReference type="PANTHER" id="PTHR33746">
    <property type="entry name" value="RUBRERYTHRIN"/>
    <property type="match status" value="1"/>
</dbReference>
<feature type="domain" description="Ferritin-like diiron" evidence="2">
    <location>
        <begin position="41"/>
        <end position="172"/>
    </location>
</feature>
<dbReference type="SUPFAM" id="SSF47240">
    <property type="entry name" value="Ferritin-like"/>
    <property type="match status" value="2"/>
</dbReference>
<dbReference type="EMBL" id="BSTJ01000004">
    <property type="protein sequence ID" value="GLY75555.1"/>
    <property type="molecule type" value="Genomic_DNA"/>
</dbReference>
<dbReference type="InterPro" id="IPR052753">
    <property type="entry name" value="Rbr2/Nigerythrin"/>
</dbReference>
<name>A0A9W6RIQ8_9ACTN</name>
<evidence type="ECO:0000256" key="1">
    <source>
        <dbReference type="SAM" id="SignalP"/>
    </source>
</evidence>
<accession>A0A9W6RIQ8</accession>
<feature type="chain" id="PRO_5040806302" description="Ferritin-like diiron domain-containing protein" evidence="1">
    <location>
        <begin position="37"/>
        <end position="329"/>
    </location>
</feature>
<dbReference type="Proteomes" id="UP001165135">
    <property type="component" value="Unassembled WGS sequence"/>
</dbReference>
<sequence>MTSLPTRFLLGSTVTAALSIPLYGAFAAAAAGSASADVVARTPSPQTRADLAKAMRGEAFANVSYRLYADQARREGLPSVARLFERTATTERDEHFAESARMAGLVGDDAANLRAAIAGEHYEHNTMYPGFARQAAKDGDANASDRFAEIGRDEGRHETAFRTALKVVQTGRGAVPAAPDVTPHQVSAGPAKVRAERTKTNLDTAMHGEAQAYAKYNLWGERATDKGDPDVGRLFHGTGEVERQEHFAETAELAGLVGSTRDNLNKAIAGERYESTTMYPSFADRATSAGDTEAARMFSDTAKDEGRHARAFEQARNRLGQEGTGASSS</sequence>
<dbReference type="CDD" id="cd01041">
    <property type="entry name" value="Rubrerythrin"/>
    <property type="match status" value="2"/>
</dbReference>
<dbReference type="RefSeq" id="WP_285622720.1">
    <property type="nucleotide sequence ID" value="NZ_BSTJ01000004.1"/>
</dbReference>
<feature type="domain" description="Ferritin-like diiron" evidence="2">
    <location>
        <begin position="192"/>
        <end position="323"/>
    </location>
</feature>
<reference evidence="3" key="1">
    <citation type="submission" date="2023-03" db="EMBL/GenBank/DDBJ databases">
        <title>Actinoallomurus iriomotensis NBRC 103681.</title>
        <authorList>
            <person name="Ichikawa N."/>
            <person name="Sato H."/>
            <person name="Tonouchi N."/>
        </authorList>
    </citation>
    <scope>NUCLEOTIDE SEQUENCE</scope>
    <source>
        <strain evidence="3">NBRC 103681</strain>
    </source>
</reference>
<organism evidence="3 4">
    <name type="scientific">Actinoallomurus iriomotensis</name>
    <dbReference type="NCBI Taxonomy" id="478107"/>
    <lineage>
        <taxon>Bacteria</taxon>
        <taxon>Bacillati</taxon>
        <taxon>Actinomycetota</taxon>
        <taxon>Actinomycetes</taxon>
        <taxon>Streptosporangiales</taxon>
        <taxon>Thermomonosporaceae</taxon>
        <taxon>Actinoallomurus</taxon>
    </lineage>
</organism>
<evidence type="ECO:0000313" key="4">
    <source>
        <dbReference type="Proteomes" id="UP001165135"/>
    </source>
</evidence>
<keyword evidence="1" id="KW-0732">Signal</keyword>
<evidence type="ECO:0000313" key="3">
    <source>
        <dbReference type="EMBL" id="GLY75555.1"/>
    </source>
</evidence>
<dbReference type="AlphaFoldDB" id="A0A9W6RIQ8"/>
<proteinExistence type="predicted"/>
<feature type="signal peptide" evidence="1">
    <location>
        <begin position="1"/>
        <end position="36"/>
    </location>
</feature>
<dbReference type="PROSITE" id="PS50905">
    <property type="entry name" value="FERRITIN_LIKE"/>
    <property type="match status" value="2"/>
</dbReference>